<name>A0A532V8M0_UNCT6</name>
<dbReference type="Pfam" id="PF03572">
    <property type="entry name" value="Peptidase_S41"/>
    <property type="match status" value="1"/>
</dbReference>
<dbReference type="Proteomes" id="UP000317778">
    <property type="component" value="Unassembled WGS sequence"/>
</dbReference>
<reference evidence="7 8" key="1">
    <citation type="submission" date="2017-06" db="EMBL/GenBank/DDBJ databases">
        <title>Novel microbial phyla capable of carbon fixation and sulfur reduction in deep-sea sediments.</title>
        <authorList>
            <person name="Huang J."/>
            <person name="Baker B."/>
            <person name="Wang Y."/>
        </authorList>
    </citation>
    <scope>NUCLEOTIDE SEQUENCE [LARGE SCALE GENOMIC DNA]</scope>
    <source>
        <strain evidence="7">B3_TA06</strain>
    </source>
</reference>
<sequence length="506" mass="56692">MNKRKLTLGILAISLLAATWVGSRLWAAKTNIYTSLEVFQRVLQITRDTYVREVALDSMIQDAMKGMLSELDPYSIYMTPKEFESLNISMQGEFGGLGITIAIADGWLTVISPLEGTPASEAGLQAGDRIVEIEGESTEGITVDEAVSKLRGEPGTDVTISIWRNGWDEPMELTITRKIIKLNAVNYVAKLSPQIGYIKFSKFSRTAREEMEEAMDSLLRVEGVKKLILDVRMNSGGYLGEGVDVSDLFLERDREIVQTRGRIPQSFRTYRAHEDPLFGDYPLIVLANRGSASAAEILTGALQDWERALVLGDTTFGKGSVQTLYPLADSGRLKLTTAHWYTPAGRCIDRHRAKIEGKENEVATLHTLGKRKRLLYAGGAIAPDIYVETEKLSELARRFWIKRTFFAYAVDYLSKNPEIAPDFSVTDEMLAGLAREARKREVEFTDAEFEETKKQLRYYLRLEIASQKWGEEGRYQAILAEDPVVKKALELLSEAESTAELLGYAQ</sequence>
<dbReference type="InterPro" id="IPR036034">
    <property type="entry name" value="PDZ_sf"/>
</dbReference>
<dbReference type="Gene3D" id="2.30.42.10">
    <property type="match status" value="1"/>
</dbReference>
<dbReference type="Gene3D" id="3.90.226.10">
    <property type="entry name" value="2-enoyl-CoA Hydratase, Chain A, domain 1"/>
    <property type="match status" value="1"/>
</dbReference>
<dbReference type="GO" id="GO:0006508">
    <property type="term" value="P:proteolysis"/>
    <property type="evidence" value="ECO:0007669"/>
    <property type="project" value="UniProtKB-KW"/>
</dbReference>
<dbReference type="FunFam" id="2.30.42.10:FF:000063">
    <property type="entry name" value="Peptidase, S41 family"/>
    <property type="match status" value="1"/>
</dbReference>
<dbReference type="Gene3D" id="3.30.750.44">
    <property type="match status" value="1"/>
</dbReference>
<dbReference type="SUPFAM" id="SSF52096">
    <property type="entry name" value="ClpP/crotonase"/>
    <property type="match status" value="1"/>
</dbReference>
<dbReference type="InterPro" id="IPR029045">
    <property type="entry name" value="ClpP/crotonase-like_dom_sf"/>
</dbReference>
<dbReference type="GO" id="GO:0007165">
    <property type="term" value="P:signal transduction"/>
    <property type="evidence" value="ECO:0007669"/>
    <property type="project" value="TreeGrafter"/>
</dbReference>
<evidence type="ECO:0000256" key="1">
    <source>
        <dbReference type="ARBA" id="ARBA00009179"/>
    </source>
</evidence>
<dbReference type="GO" id="GO:0004175">
    <property type="term" value="F:endopeptidase activity"/>
    <property type="evidence" value="ECO:0007669"/>
    <property type="project" value="TreeGrafter"/>
</dbReference>
<dbReference type="GO" id="GO:0030288">
    <property type="term" value="C:outer membrane-bounded periplasmic space"/>
    <property type="evidence" value="ECO:0007669"/>
    <property type="project" value="TreeGrafter"/>
</dbReference>
<dbReference type="CDD" id="cd06782">
    <property type="entry name" value="cpPDZ_CPP-like"/>
    <property type="match status" value="1"/>
</dbReference>
<proteinExistence type="inferred from homology"/>
<dbReference type="GO" id="GO:0008236">
    <property type="term" value="F:serine-type peptidase activity"/>
    <property type="evidence" value="ECO:0007669"/>
    <property type="project" value="UniProtKB-KW"/>
</dbReference>
<feature type="domain" description="PDZ" evidence="6">
    <location>
        <begin position="87"/>
        <end position="151"/>
    </location>
</feature>
<evidence type="ECO:0000256" key="4">
    <source>
        <dbReference type="ARBA" id="ARBA00022825"/>
    </source>
</evidence>
<comment type="similarity">
    <text evidence="1 5">Belongs to the peptidase S41A family.</text>
</comment>
<evidence type="ECO:0000259" key="6">
    <source>
        <dbReference type="PROSITE" id="PS50106"/>
    </source>
</evidence>
<gene>
    <name evidence="7" type="ORF">CEE36_04160</name>
</gene>
<dbReference type="SMART" id="SM00245">
    <property type="entry name" value="TSPc"/>
    <property type="match status" value="1"/>
</dbReference>
<evidence type="ECO:0000256" key="3">
    <source>
        <dbReference type="ARBA" id="ARBA00022801"/>
    </source>
</evidence>
<dbReference type="InterPro" id="IPR001478">
    <property type="entry name" value="PDZ"/>
</dbReference>
<dbReference type="PANTHER" id="PTHR32060:SF30">
    <property type="entry name" value="CARBOXY-TERMINAL PROCESSING PROTEASE CTPA"/>
    <property type="match status" value="1"/>
</dbReference>
<dbReference type="EMBL" id="NJBO01000004">
    <property type="protein sequence ID" value="TKJ43535.1"/>
    <property type="molecule type" value="Genomic_DNA"/>
</dbReference>
<dbReference type="PANTHER" id="PTHR32060">
    <property type="entry name" value="TAIL-SPECIFIC PROTEASE"/>
    <property type="match status" value="1"/>
</dbReference>
<accession>A0A532V8M0</accession>
<dbReference type="AlphaFoldDB" id="A0A532V8M0"/>
<evidence type="ECO:0000313" key="7">
    <source>
        <dbReference type="EMBL" id="TKJ43535.1"/>
    </source>
</evidence>
<evidence type="ECO:0000313" key="8">
    <source>
        <dbReference type="Proteomes" id="UP000317778"/>
    </source>
</evidence>
<dbReference type="Pfam" id="PF22694">
    <property type="entry name" value="CtpB_N-like"/>
    <property type="match status" value="1"/>
</dbReference>
<dbReference type="InterPro" id="IPR041489">
    <property type="entry name" value="PDZ_6"/>
</dbReference>
<dbReference type="PROSITE" id="PS50106">
    <property type="entry name" value="PDZ"/>
    <property type="match status" value="1"/>
</dbReference>
<organism evidence="7 8">
    <name type="scientific">candidate division TA06 bacterium B3_TA06</name>
    <dbReference type="NCBI Taxonomy" id="2012487"/>
    <lineage>
        <taxon>Bacteria</taxon>
        <taxon>Bacteria division TA06</taxon>
    </lineage>
</organism>
<protein>
    <recommendedName>
        <fullName evidence="6">PDZ domain-containing protein</fullName>
    </recommendedName>
</protein>
<dbReference type="SMART" id="SM00228">
    <property type="entry name" value="PDZ"/>
    <property type="match status" value="1"/>
</dbReference>
<dbReference type="Pfam" id="PF17820">
    <property type="entry name" value="PDZ_6"/>
    <property type="match status" value="1"/>
</dbReference>
<dbReference type="InterPro" id="IPR055210">
    <property type="entry name" value="CtpA/B_N"/>
</dbReference>
<evidence type="ECO:0000256" key="2">
    <source>
        <dbReference type="ARBA" id="ARBA00022670"/>
    </source>
</evidence>
<dbReference type="CDD" id="cd07560">
    <property type="entry name" value="Peptidase_S41_CPP"/>
    <property type="match status" value="1"/>
</dbReference>
<keyword evidence="4 5" id="KW-0720">Serine protease</keyword>
<keyword evidence="3 5" id="KW-0378">Hydrolase</keyword>
<dbReference type="InterPro" id="IPR004447">
    <property type="entry name" value="Peptidase_S41A"/>
</dbReference>
<evidence type="ECO:0000256" key="5">
    <source>
        <dbReference type="RuleBase" id="RU004404"/>
    </source>
</evidence>
<keyword evidence="2 5" id="KW-0645">Protease</keyword>
<dbReference type="SUPFAM" id="SSF50156">
    <property type="entry name" value="PDZ domain-like"/>
    <property type="match status" value="1"/>
</dbReference>
<comment type="caution">
    <text evidence="7">The sequence shown here is derived from an EMBL/GenBank/DDBJ whole genome shotgun (WGS) entry which is preliminary data.</text>
</comment>
<dbReference type="NCBIfam" id="TIGR00225">
    <property type="entry name" value="prc"/>
    <property type="match status" value="1"/>
</dbReference>
<dbReference type="InterPro" id="IPR005151">
    <property type="entry name" value="Tail-specific_protease"/>
</dbReference>